<dbReference type="SUPFAM" id="SSF51569">
    <property type="entry name" value="Aldolase"/>
    <property type="match status" value="1"/>
</dbReference>
<name>A0ABY3SG74_9BACL</name>
<gene>
    <name evidence="6" type="ORF">L0M14_25645</name>
</gene>
<dbReference type="Pfam" id="PF01081">
    <property type="entry name" value="Aldolase"/>
    <property type="match status" value="1"/>
</dbReference>
<dbReference type="RefSeq" id="WP_235119264.1">
    <property type="nucleotide sequence ID" value="NZ_CP090978.1"/>
</dbReference>
<keyword evidence="7" id="KW-1185">Reference proteome</keyword>
<evidence type="ECO:0000256" key="2">
    <source>
        <dbReference type="ARBA" id="ARBA00006906"/>
    </source>
</evidence>
<keyword evidence="5" id="KW-0119">Carbohydrate metabolism</keyword>
<dbReference type="PANTHER" id="PTHR30246">
    <property type="entry name" value="2-KETO-3-DEOXY-6-PHOSPHOGLUCONATE ALDOLASE"/>
    <property type="match status" value="1"/>
</dbReference>
<accession>A0ABY3SG74</accession>
<evidence type="ECO:0000256" key="3">
    <source>
        <dbReference type="ARBA" id="ARBA00011233"/>
    </source>
</evidence>
<proteinExistence type="inferred from homology"/>
<protein>
    <submittedName>
        <fullName evidence="6">Bifunctional 4-hydroxy-2-oxoglutarate aldolase/2-dehydro-3-deoxy-phosphogluconate aldolase</fullName>
    </submittedName>
</protein>
<evidence type="ECO:0000256" key="4">
    <source>
        <dbReference type="ARBA" id="ARBA00023239"/>
    </source>
</evidence>
<keyword evidence="4" id="KW-0456">Lyase</keyword>
<comment type="similarity">
    <text evidence="2">Belongs to the KHG/KDPG aldolase family.</text>
</comment>
<evidence type="ECO:0000313" key="6">
    <source>
        <dbReference type="EMBL" id="UJF32921.1"/>
    </source>
</evidence>
<dbReference type="InterPro" id="IPR000887">
    <property type="entry name" value="Aldlse_KDPG_KHG"/>
</dbReference>
<evidence type="ECO:0000256" key="1">
    <source>
        <dbReference type="ARBA" id="ARBA00004761"/>
    </source>
</evidence>
<dbReference type="InterPro" id="IPR013785">
    <property type="entry name" value="Aldolase_TIM"/>
</dbReference>
<reference evidence="6 7" key="1">
    <citation type="journal article" date="2024" name="Int. J. Syst. Evol. Microbiol.">
        <title>Paenibacillus hexagrammi sp. nov., a novel bacterium isolated from the gut content of Hexagrammos agrammus.</title>
        <authorList>
            <person name="Jung H.K."/>
            <person name="Kim D.G."/>
            <person name="Zin H."/>
            <person name="Park J."/>
            <person name="Jung H."/>
            <person name="Kim Y.O."/>
            <person name="Kong H.J."/>
            <person name="Kim J.W."/>
            <person name="Kim Y.S."/>
        </authorList>
    </citation>
    <scope>NUCLEOTIDE SEQUENCE [LARGE SCALE GENOMIC DNA]</scope>
    <source>
        <strain evidence="6 7">YPD9-1</strain>
    </source>
</reference>
<sequence length="210" mass="22420">MQEWLRQFKLSKVIAIVRGIEPGMARPLFAALAEGGIRYAEVTLNTPDALPIIHEMREAYGERMSIGAGTVLTVKQAEEAIQAGAEFLISPHVDADIIRLALSRDVPPLPGAMTPTEIVQAVHAGALAVKVFPCSSLGPGYIKELRGPLAHIEMIAVGGITKENAAAYMEAGAVGVGIGGSLISLPKMKEGRYNEITAYAKQLHESMQHL</sequence>
<dbReference type="Proteomes" id="UP001649230">
    <property type="component" value="Chromosome"/>
</dbReference>
<dbReference type="NCBIfam" id="TIGR01182">
    <property type="entry name" value="eda"/>
    <property type="match status" value="1"/>
</dbReference>
<evidence type="ECO:0000256" key="5">
    <source>
        <dbReference type="ARBA" id="ARBA00023277"/>
    </source>
</evidence>
<organism evidence="6 7">
    <name type="scientific">Paenibacillus hexagrammi</name>
    <dbReference type="NCBI Taxonomy" id="2908839"/>
    <lineage>
        <taxon>Bacteria</taxon>
        <taxon>Bacillati</taxon>
        <taxon>Bacillota</taxon>
        <taxon>Bacilli</taxon>
        <taxon>Bacillales</taxon>
        <taxon>Paenibacillaceae</taxon>
        <taxon>Paenibacillus</taxon>
    </lineage>
</organism>
<dbReference type="Gene3D" id="3.20.20.70">
    <property type="entry name" value="Aldolase class I"/>
    <property type="match status" value="1"/>
</dbReference>
<dbReference type="EMBL" id="CP090978">
    <property type="protein sequence ID" value="UJF32921.1"/>
    <property type="molecule type" value="Genomic_DNA"/>
</dbReference>
<comment type="subunit">
    <text evidence="3">Homotrimer.</text>
</comment>
<dbReference type="CDD" id="cd00452">
    <property type="entry name" value="KDPG_aldolase"/>
    <property type="match status" value="1"/>
</dbReference>
<evidence type="ECO:0000313" key="7">
    <source>
        <dbReference type="Proteomes" id="UP001649230"/>
    </source>
</evidence>
<comment type="pathway">
    <text evidence="1">Carbohydrate acid metabolism.</text>
</comment>
<dbReference type="PANTHER" id="PTHR30246:SF1">
    <property type="entry name" value="2-DEHYDRO-3-DEOXY-6-PHOSPHOGALACTONATE ALDOLASE-RELATED"/>
    <property type="match status" value="1"/>
</dbReference>